<evidence type="ECO:0000256" key="4">
    <source>
        <dbReference type="ARBA" id="ARBA00023163"/>
    </source>
</evidence>
<keyword evidence="7" id="KW-1185">Reference proteome</keyword>
<dbReference type="InterPro" id="IPR036388">
    <property type="entry name" value="WH-like_DNA-bd_sf"/>
</dbReference>
<protein>
    <submittedName>
        <fullName evidence="6">LysR family transcriptional regulator</fullName>
    </submittedName>
</protein>
<evidence type="ECO:0000313" key="6">
    <source>
        <dbReference type="EMBL" id="MBD7935546.1"/>
    </source>
</evidence>
<dbReference type="InterPro" id="IPR005119">
    <property type="entry name" value="LysR_subst-bd"/>
</dbReference>
<dbReference type="SUPFAM" id="SSF46785">
    <property type="entry name" value="Winged helix' DNA-binding domain"/>
    <property type="match status" value="1"/>
</dbReference>
<sequence>MDIRKLNYFITVAEEKSFSKAAQILHISQPSLSNAIIKLENDLKMELFKRDTRSIYLTDIGKVFYQRALHIVRQFEHFQLEVAEMAETGDGHINIGIIESAKFWLFKVIKDFKITYPDIHFQFNEVLGQKEVISSILEGDVHFTITNQPMHNQLITSHPLYHEPFMLAVYETHPLARETSVKLTDIANQTFIISREGFQTRGDVLQAFMKEQLYPKIEYEIERLETACKMVEEGLGVTILPKSYLDYNPTPHIIGLPIDSIFLNRTVYLAYLKDRSMTPAIQKLLNNIRQFDVF</sequence>
<dbReference type="Pfam" id="PF00126">
    <property type="entry name" value="HTH_1"/>
    <property type="match status" value="1"/>
</dbReference>
<dbReference type="PRINTS" id="PR00039">
    <property type="entry name" value="HTHLYSR"/>
</dbReference>
<dbReference type="InterPro" id="IPR000847">
    <property type="entry name" value="LysR_HTH_N"/>
</dbReference>
<keyword evidence="2" id="KW-0805">Transcription regulation</keyword>
<proteinExistence type="inferred from homology"/>
<evidence type="ECO:0000256" key="2">
    <source>
        <dbReference type="ARBA" id="ARBA00023015"/>
    </source>
</evidence>
<comment type="caution">
    <text evidence="6">The sequence shown here is derived from an EMBL/GenBank/DDBJ whole genome shotgun (WGS) entry which is preliminary data.</text>
</comment>
<evidence type="ECO:0000256" key="1">
    <source>
        <dbReference type="ARBA" id="ARBA00009437"/>
    </source>
</evidence>
<dbReference type="PANTHER" id="PTHR30419">
    <property type="entry name" value="HTH-TYPE TRANSCRIPTIONAL REGULATOR YBHD"/>
    <property type="match status" value="1"/>
</dbReference>
<evidence type="ECO:0000259" key="5">
    <source>
        <dbReference type="PROSITE" id="PS50931"/>
    </source>
</evidence>
<comment type="similarity">
    <text evidence="1">Belongs to the LysR transcriptional regulatory family.</text>
</comment>
<name>A0ABR8QJ45_9BACI</name>
<evidence type="ECO:0000256" key="3">
    <source>
        <dbReference type="ARBA" id="ARBA00023125"/>
    </source>
</evidence>
<dbReference type="InterPro" id="IPR050950">
    <property type="entry name" value="HTH-type_LysR_regulators"/>
</dbReference>
<dbReference type="Gene3D" id="1.10.10.10">
    <property type="entry name" value="Winged helix-like DNA-binding domain superfamily/Winged helix DNA-binding domain"/>
    <property type="match status" value="1"/>
</dbReference>
<keyword evidence="3" id="KW-0238">DNA-binding</keyword>
<accession>A0ABR8QJ45</accession>
<evidence type="ECO:0000313" key="7">
    <source>
        <dbReference type="Proteomes" id="UP000657931"/>
    </source>
</evidence>
<dbReference type="Gene3D" id="3.40.190.290">
    <property type="match status" value="1"/>
</dbReference>
<dbReference type="Proteomes" id="UP000657931">
    <property type="component" value="Unassembled WGS sequence"/>
</dbReference>
<keyword evidence="4" id="KW-0804">Transcription</keyword>
<dbReference type="InterPro" id="IPR036390">
    <property type="entry name" value="WH_DNA-bd_sf"/>
</dbReference>
<reference evidence="6 7" key="1">
    <citation type="submission" date="2020-08" db="EMBL/GenBank/DDBJ databases">
        <title>A Genomic Blueprint of the Chicken Gut Microbiome.</title>
        <authorList>
            <person name="Gilroy R."/>
            <person name="Ravi A."/>
            <person name="Getino M."/>
            <person name="Pursley I."/>
            <person name="Horton D.L."/>
            <person name="Alikhan N.-F."/>
            <person name="Baker D."/>
            <person name="Gharbi K."/>
            <person name="Hall N."/>
            <person name="Watson M."/>
            <person name="Adriaenssens E.M."/>
            <person name="Foster-Nyarko E."/>
            <person name="Jarju S."/>
            <person name="Secka A."/>
            <person name="Antonio M."/>
            <person name="Oren A."/>
            <person name="Chaudhuri R."/>
            <person name="La Ragione R.M."/>
            <person name="Hildebrand F."/>
            <person name="Pallen M.J."/>
        </authorList>
    </citation>
    <scope>NUCLEOTIDE SEQUENCE [LARGE SCALE GENOMIC DNA]</scope>
    <source>
        <strain evidence="6 7">Sa5YUA1</strain>
    </source>
</reference>
<dbReference type="EMBL" id="JACSQT010000001">
    <property type="protein sequence ID" value="MBD7935546.1"/>
    <property type="molecule type" value="Genomic_DNA"/>
</dbReference>
<dbReference type="SUPFAM" id="SSF53850">
    <property type="entry name" value="Periplasmic binding protein-like II"/>
    <property type="match status" value="1"/>
</dbReference>
<dbReference type="PROSITE" id="PS50931">
    <property type="entry name" value="HTH_LYSR"/>
    <property type="match status" value="1"/>
</dbReference>
<organism evidence="6 7">
    <name type="scientific">Cytobacillus stercorigallinarum</name>
    <dbReference type="NCBI Taxonomy" id="2762240"/>
    <lineage>
        <taxon>Bacteria</taxon>
        <taxon>Bacillati</taxon>
        <taxon>Bacillota</taxon>
        <taxon>Bacilli</taxon>
        <taxon>Bacillales</taxon>
        <taxon>Bacillaceae</taxon>
        <taxon>Cytobacillus</taxon>
    </lineage>
</organism>
<gene>
    <name evidence="6" type="ORF">H9655_00765</name>
</gene>
<dbReference type="RefSeq" id="WP_191809952.1">
    <property type="nucleotide sequence ID" value="NZ_JACSQT010000001.1"/>
</dbReference>
<feature type="domain" description="HTH lysR-type" evidence="5">
    <location>
        <begin position="1"/>
        <end position="58"/>
    </location>
</feature>
<dbReference type="PANTHER" id="PTHR30419:SF25">
    <property type="entry name" value="HTH-TYPE TRANSCRIPTIONAL REGULATOR YTLI"/>
    <property type="match status" value="1"/>
</dbReference>
<dbReference type="CDD" id="cd05466">
    <property type="entry name" value="PBP2_LTTR_substrate"/>
    <property type="match status" value="1"/>
</dbReference>
<dbReference type="Pfam" id="PF03466">
    <property type="entry name" value="LysR_substrate"/>
    <property type="match status" value="1"/>
</dbReference>